<dbReference type="OrthoDB" id="6565706at2"/>
<dbReference type="InterPro" id="IPR049585">
    <property type="entry name" value="CdiI_EcoliA0-like"/>
</dbReference>
<dbReference type="Pfam" id="PF24172">
    <property type="entry name" value="CdiI_ImmP"/>
    <property type="match status" value="1"/>
</dbReference>
<evidence type="ECO:0000313" key="1">
    <source>
        <dbReference type="EMBL" id="NBI30728.1"/>
    </source>
</evidence>
<gene>
    <name evidence="1" type="ORF">ERL59_17390</name>
</gene>
<protein>
    <submittedName>
        <fullName evidence="1">Uncharacterized protein</fullName>
    </submittedName>
</protein>
<evidence type="ECO:0000313" key="2">
    <source>
        <dbReference type="Proteomes" id="UP000448943"/>
    </source>
</evidence>
<sequence length="130" mass="15047">MTLFEECILALGNNQKIVTEEETNQYFEQLVNMFSIVSWGRIEWETISKKYRLNHISEVLDYLKEHGIEERSIILLWNYSDAPAVKTNLTNIFNCIDDVTAVGSDTFVFCPTGKYVIEFFHEGEITLGII</sequence>
<accession>A0A6N9Q796</accession>
<keyword evidence="2" id="KW-1185">Reference proteome</keyword>
<dbReference type="Proteomes" id="UP000448943">
    <property type="component" value="Unassembled WGS sequence"/>
</dbReference>
<dbReference type="AlphaFoldDB" id="A0A6N9Q796"/>
<proteinExistence type="predicted"/>
<comment type="caution">
    <text evidence="1">The sequence shown here is derived from an EMBL/GenBank/DDBJ whole genome shotgun (WGS) entry which is preliminary data.</text>
</comment>
<dbReference type="CDD" id="cd20693">
    <property type="entry name" value="CdiI_EcoliA0-like"/>
    <property type="match status" value="1"/>
</dbReference>
<dbReference type="EMBL" id="SIJB01000037">
    <property type="protein sequence ID" value="NBI30728.1"/>
    <property type="molecule type" value="Genomic_DNA"/>
</dbReference>
<reference evidence="1 2" key="1">
    <citation type="submission" date="2019-01" db="EMBL/GenBank/DDBJ databases">
        <title>Chengkuizengella sp. nov., isolated from deep-sea sediment of East Pacific Ocean.</title>
        <authorList>
            <person name="Yang J."/>
            <person name="Lai Q."/>
            <person name="Shao Z."/>
        </authorList>
    </citation>
    <scope>NUCLEOTIDE SEQUENCE [LARGE SCALE GENOMIC DNA]</scope>
    <source>
        <strain evidence="1 2">YPA3-1-1</strain>
    </source>
</reference>
<dbReference type="RefSeq" id="WP_160647542.1">
    <property type="nucleotide sequence ID" value="NZ_SIJB01000037.1"/>
</dbReference>
<name>A0A6N9Q796_9BACL</name>
<organism evidence="1 2">
    <name type="scientific">Chengkuizengella marina</name>
    <dbReference type="NCBI Taxonomy" id="2507566"/>
    <lineage>
        <taxon>Bacteria</taxon>
        <taxon>Bacillati</taxon>
        <taxon>Bacillota</taxon>
        <taxon>Bacilli</taxon>
        <taxon>Bacillales</taxon>
        <taxon>Paenibacillaceae</taxon>
        <taxon>Chengkuizengella</taxon>
    </lineage>
</organism>